<evidence type="ECO:0000313" key="1">
    <source>
        <dbReference type="EMBL" id="ADJ53055.1"/>
    </source>
</evidence>
<organism evidence="1 2">
    <name type="scientific">Brochothrix phage A9</name>
    <dbReference type="NCBI Taxonomy" id="857312"/>
    <lineage>
        <taxon>Viruses</taxon>
        <taxon>Duplodnaviria</taxon>
        <taxon>Heunggongvirae</taxon>
        <taxon>Uroviricota</taxon>
        <taxon>Caudoviricetes</taxon>
        <taxon>Herelleviridae</taxon>
        <taxon>Klumppvirus</taxon>
        <taxon>Klumppvirus A9</taxon>
    </lineage>
</organism>
<dbReference type="GeneID" id="10359051"/>
<dbReference type="Proteomes" id="UP000000331">
    <property type="component" value="Segment"/>
</dbReference>
<dbReference type="RefSeq" id="YP_004301346.1">
    <property type="nucleotide sequence ID" value="NC_015253.1"/>
</dbReference>
<reference evidence="1 2" key="1">
    <citation type="journal article" date="2010" name="J. Bacteriol.">
        <title>Brochothrix thermosphacta bacteriophages feature heterogeneous and highly mosaic genomes and utilize unique prophage insertion sites.</title>
        <authorList>
            <person name="Kilcher S."/>
            <person name="Loessner M.J."/>
            <person name="Klumpp J."/>
        </authorList>
    </citation>
    <scope>NUCLEOTIDE SEQUENCE [LARGE SCALE GENOMIC DNA]</scope>
</reference>
<dbReference type="EMBL" id="HM242243">
    <property type="protein sequence ID" value="ADJ53055.1"/>
    <property type="molecule type" value="Genomic_DNA"/>
</dbReference>
<name>D9J0G0_9CAUD</name>
<evidence type="ECO:0000313" key="2">
    <source>
        <dbReference type="Proteomes" id="UP000000331"/>
    </source>
</evidence>
<sequence>MGYFPCKNRLFVFKRAYMGVYTLFQKPPTIKQPLFAI</sequence>
<protein>
    <submittedName>
        <fullName evidence="1">Gp13</fullName>
    </submittedName>
</protein>
<dbReference type="KEGG" id="vg:10359051"/>
<proteinExistence type="predicted"/>
<keyword evidence="2" id="KW-1185">Reference proteome</keyword>
<accession>D9J0G0</accession>